<dbReference type="PANTHER" id="PTHR43767:SF1">
    <property type="entry name" value="NONRIBOSOMAL PEPTIDE SYNTHASE PES1 (EUROFUNG)-RELATED"/>
    <property type="match status" value="1"/>
</dbReference>
<dbReference type="InterPro" id="IPR045851">
    <property type="entry name" value="AMP-bd_C_sf"/>
</dbReference>
<dbReference type="STRING" id="879243.Poras_0925"/>
<dbReference type="KEGG" id="pah:Poras_0925"/>
<protein>
    <submittedName>
        <fullName evidence="2">AMP-dependent synthetase and ligase</fullName>
    </submittedName>
</protein>
<dbReference type="GO" id="GO:0016878">
    <property type="term" value="F:acid-thiol ligase activity"/>
    <property type="evidence" value="ECO:0007669"/>
    <property type="project" value="UniProtKB-ARBA"/>
</dbReference>
<gene>
    <name evidence="2" type="ordered locus">Poras_0925</name>
</gene>
<dbReference type="PROSITE" id="PS00455">
    <property type="entry name" value="AMP_BINDING"/>
    <property type="match status" value="1"/>
</dbReference>
<organism evidence="2 3">
    <name type="scientific">Porphyromonas asaccharolytica (strain ATCC 25260 / DSM 20707 / BCRC 10618 / CCUG 7834 / JCM 6326 / LMG 13178 / VPI 4198 / B440)</name>
    <name type="common">Bacteroides asaccharolyticus</name>
    <dbReference type="NCBI Taxonomy" id="879243"/>
    <lineage>
        <taxon>Bacteria</taxon>
        <taxon>Pseudomonadati</taxon>
        <taxon>Bacteroidota</taxon>
        <taxon>Bacteroidia</taxon>
        <taxon>Bacteroidales</taxon>
        <taxon>Porphyromonadaceae</taxon>
        <taxon>Porphyromonas</taxon>
    </lineage>
</organism>
<dbReference type="Proteomes" id="UP000006545">
    <property type="component" value="Chromosome"/>
</dbReference>
<dbReference type="PANTHER" id="PTHR43767">
    <property type="entry name" value="LONG-CHAIN-FATTY-ACID--COA LIGASE"/>
    <property type="match status" value="1"/>
</dbReference>
<evidence type="ECO:0000313" key="3">
    <source>
        <dbReference type="Proteomes" id="UP000006545"/>
    </source>
</evidence>
<reference evidence="3" key="1">
    <citation type="submission" date="2011-04" db="EMBL/GenBank/DDBJ databases">
        <title>The complete genome of Porphyromonas asaccharolytica DSM 20707.</title>
        <authorList>
            <person name="Lucas S."/>
            <person name="Han J."/>
            <person name="Lapidus A."/>
            <person name="Bruce D."/>
            <person name="Goodwin L."/>
            <person name="Pitluck S."/>
            <person name="Peters L."/>
            <person name="Kyrpides N."/>
            <person name="Mavromatis K."/>
            <person name="Ivanova N."/>
            <person name="Ovchinnikova G."/>
            <person name="Pagani I."/>
            <person name="Lu M."/>
            <person name="Detter J.C."/>
            <person name="Tapia R."/>
            <person name="Han C."/>
            <person name="Land M."/>
            <person name="Hauser L."/>
            <person name="Markowitz V."/>
            <person name="Cheng J.-F."/>
            <person name="Hugenholtz P."/>
            <person name="Woyke T."/>
            <person name="Wu D."/>
            <person name="Gronow S."/>
            <person name="Wellnitz S."/>
            <person name="Brambilla E."/>
            <person name="Klenk H.-P."/>
            <person name="Eisen J.A."/>
        </authorList>
    </citation>
    <scope>NUCLEOTIDE SEQUENCE [LARGE SCALE GENOMIC DNA]</scope>
    <source>
        <strain evidence="3">ATCC 25260 / DSM 20707 / VPI 4198</strain>
    </source>
</reference>
<accession>F4KKE3</accession>
<dbReference type="AlphaFoldDB" id="F4KKE3"/>
<dbReference type="InterPro" id="IPR050237">
    <property type="entry name" value="ATP-dep_AMP-bd_enzyme"/>
</dbReference>
<dbReference type="InterPro" id="IPR042099">
    <property type="entry name" value="ANL_N_sf"/>
</dbReference>
<keyword evidence="3" id="KW-1185">Reference proteome</keyword>
<proteinExistence type="predicted"/>
<dbReference type="eggNOG" id="COG0318">
    <property type="taxonomic scope" value="Bacteria"/>
</dbReference>
<dbReference type="Gene3D" id="3.40.50.12780">
    <property type="entry name" value="N-terminal domain of ligase-like"/>
    <property type="match status" value="1"/>
</dbReference>
<name>F4KKE3_PORAD</name>
<evidence type="ECO:0000313" key="2">
    <source>
        <dbReference type="EMBL" id="AEE12868.1"/>
    </source>
</evidence>
<dbReference type="Pfam" id="PF00501">
    <property type="entry name" value="AMP-binding"/>
    <property type="match status" value="1"/>
</dbReference>
<sequence length="371" mass="40465">MSEHLYIDSVRVDAESLELFAQGLTSERRAVLQPLLAFLREWWSSEECVVVQTSGSTGTPKHIRLTKCAMRRSALRSNRYFHIEAGTRLLLAMNLRYIGAKMMVVRTLLAGAELMVVPPSSHPLATLSVAPQFVSLVPLQLHHTLEVPAERELLSQAEQLIIGGGAIHPAVEAQLSTLPVAAYATYGMTETISHIALRRLNGPHASPLFYPLEGVHLSQGSDGELIIADRLLYPEGPSLTTHDLVELHPDGGFTIEGRADNIINSGGVKISPEPIERQLSATLAIPLAISWVADAALGQKLVLVLEGDSLPEALAKRLDEACEQLLPPYHRPKEIRCVAQLPHNDNGKLDRRVLQQLLGATTTPPLPSPSR</sequence>
<dbReference type="HOGENOM" id="CLU_062005_0_0_10"/>
<dbReference type="OrthoDB" id="8870348at2"/>
<dbReference type="InterPro" id="IPR020845">
    <property type="entry name" value="AMP-binding_CS"/>
</dbReference>
<dbReference type="InterPro" id="IPR000873">
    <property type="entry name" value="AMP-dep_synth/lig_dom"/>
</dbReference>
<dbReference type="Gene3D" id="3.30.300.30">
    <property type="match status" value="1"/>
</dbReference>
<dbReference type="EMBL" id="CP002689">
    <property type="protein sequence ID" value="AEE12868.1"/>
    <property type="molecule type" value="Genomic_DNA"/>
</dbReference>
<keyword evidence="2" id="KW-0436">Ligase</keyword>
<dbReference type="RefSeq" id="WP_013760355.1">
    <property type="nucleotide sequence ID" value="NC_015501.1"/>
</dbReference>
<feature type="domain" description="AMP-dependent synthetase/ligase" evidence="1">
    <location>
        <begin position="45"/>
        <end position="199"/>
    </location>
</feature>
<evidence type="ECO:0000259" key="1">
    <source>
        <dbReference type="Pfam" id="PF00501"/>
    </source>
</evidence>
<dbReference type="SUPFAM" id="SSF56801">
    <property type="entry name" value="Acetyl-CoA synthetase-like"/>
    <property type="match status" value="1"/>
</dbReference>